<dbReference type="AlphaFoldDB" id="A0A0F8Z923"/>
<proteinExistence type="predicted"/>
<comment type="caution">
    <text evidence="2">The sequence shown here is derived from an EMBL/GenBank/DDBJ whole genome shotgun (WGS) entry which is preliminary data.</text>
</comment>
<accession>A0A0F8Z923</accession>
<name>A0A0F8Z923_9ZZZZ</name>
<protein>
    <submittedName>
        <fullName evidence="2">Uncharacterized protein</fullName>
    </submittedName>
</protein>
<organism evidence="2">
    <name type="scientific">marine sediment metagenome</name>
    <dbReference type="NCBI Taxonomy" id="412755"/>
    <lineage>
        <taxon>unclassified sequences</taxon>
        <taxon>metagenomes</taxon>
        <taxon>ecological metagenomes</taxon>
    </lineage>
</organism>
<evidence type="ECO:0000313" key="2">
    <source>
        <dbReference type="EMBL" id="KKK62914.1"/>
    </source>
</evidence>
<gene>
    <name evidence="2" type="ORF">LCGC14_2999560</name>
</gene>
<feature type="compositionally biased region" description="Basic and acidic residues" evidence="1">
    <location>
        <begin position="44"/>
        <end position="57"/>
    </location>
</feature>
<evidence type="ECO:0000256" key="1">
    <source>
        <dbReference type="SAM" id="MobiDB-lite"/>
    </source>
</evidence>
<reference evidence="2" key="1">
    <citation type="journal article" date="2015" name="Nature">
        <title>Complex archaea that bridge the gap between prokaryotes and eukaryotes.</title>
        <authorList>
            <person name="Spang A."/>
            <person name="Saw J.H."/>
            <person name="Jorgensen S.L."/>
            <person name="Zaremba-Niedzwiedzka K."/>
            <person name="Martijn J."/>
            <person name="Lind A.E."/>
            <person name="van Eijk R."/>
            <person name="Schleper C."/>
            <person name="Guy L."/>
            <person name="Ettema T.J."/>
        </authorList>
    </citation>
    <scope>NUCLEOTIDE SEQUENCE</scope>
</reference>
<sequence length="91" mass="10184">MFLRDGNITQTDVLLTPDFDRMIIGLESDMLWDGVKSMAGNFTEIRERPNDKERQDAYKTGVAGYGGNEDSTLRGTPRETVRQTSLPNGES</sequence>
<dbReference type="EMBL" id="LAZR01061763">
    <property type="protein sequence ID" value="KKK62914.1"/>
    <property type="molecule type" value="Genomic_DNA"/>
</dbReference>
<feature type="region of interest" description="Disordered" evidence="1">
    <location>
        <begin position="43"/>
        <end position="91"/>
    </location>
</feature>
<feature type="compositionally biased region" description="Polar residues" evidence="1">
    <location>
        <begin position="82"/>
        <end position="91"/>
    </location>
</feature>